<evidence type="ECO:0000259" key="2">
    <source>
        <dbReference type="Pfam" id="PF06294"/>
    </source>
</evidence>
<comment type="caution">
    <text evidence="3">The sequence shown here is derived from an EMBL/GenBank/DDBJ whole genome shotgun (WGS) entry which is preliminary data.</text>
</comment>
<feature type="region of interest" description="Disordered" evidence="1">
    <location>
        <begin position="721"/>
        <end position="752"/>
    </location>
</feature>
<dbReference type="Gene3D" id="1.10.418.10">
    <property type="entry name" value="Calponin-like domain"/>
    <property type="match status" value="1"/>
</dbReference>
<dbReference type="EMBL" id="BEYU01000189">
    <property type="protein sequence ID" value="GBG34370.1"/>
    <property type="molecule type" value="Genomic_DNA"/>
</dbReference>
<feature type="compositionally biased region" description="Basic and acidic residues" evidence="1">
    <location>
        <begin position="721"/>
        <end position="731"/>
    </location>
</feature>
<dbReference type="OrthoDB" id="62528at2759"/>
<reference evidence="3 4" key="1">
    <citation type="submission" date="2017-12" db="EMBL/GenBank/DDBJ databases">
        <title>Sequencing, de novo assembly and annotation of complete genome of a new Thraustochytrid species, strain FCC1311.</title>
        <authorList>
            <person name="Sedici K."/>
            <person name="Godart F."/>
            <person name="Aiese Cigliano R."/>
            <person name="Sanseverino W."/>
            <person name="Barakat M."/>
            <person name="Ortet P."/>
            <person name="Marechal E."/>
            <person name="Cagnac O."/>
            <person name="Amato A."/>
        </authorList>
    </citation>
    <scope>NUCLEOTIDE SEQUENCE [LARGE SCALE GENOMIC DNA]</scope>
</reference>
<dbReference type="InterPro" id="IPR052111">
    <property type="entry name" value="Spermatogenesis_Ciliary_MAP"/>
</dbReference>
<feature type="compositionally biased region" description="Basic residues" evidence="1">
    <location>
        <begin position="739"/>
        <end position="750"/>
    </location>
</feature>
<accession>A0A2R5GU43</accession>
<organism evidence="3 4">
    <name type="scientific">Hondaea fermentalgiana</name>
    <dbReference type="NCBI Taxonomy" id="2315210"/>
    <lineage>
        <taxon>Eukaryota</taxon>
        <taxon>Sar</taxon>
        <taxon>Stramenopiles</taxon>
        <taxon>Bigyra</taxon>
        <taxon>Labyrinthulomycetes</taxon>
        <taxon>Thraustochytrida</taxon>
        <taxon>Thraustochytriidae</taxon>
        <taxon>Hondaea</taxon>
    </lineage>
</organism>
<proteinExistence type="predicted"/>
<sequence length="810" mass="87721">MMQQQQEGRQQQPSREVLKWLQGLDLAYAVKSMRRDFANGFLVAEMFSRYFPKLIQMHSYDNALRMSARQDNWRQLELVFAKIGFEIDNQTQLIESAMNSQPGASLQIINAAYTFLTAREIWGLSAGSTASTSKGASKILRGENRQLAKVASQVQVKTGTVNIKSVESGIMALRAAKRSSHVEAFGSGSSSVPAHDALIDESKMMDGSTGESKTGSSHGGAPSIHSPFGILEEAVAAALGSKSGYSIPNLLGDIDCLAPDSAASPMMPLEELESVVASLQAQGDALMRAAMAYPEQWTQLAPRLATVLLYRDNRLAGQILADVGGAMAEEDACTARAVYFKSIFPVMKASMETALPRQRATAVAIYAAYCPPQDRIGQYEALRMLQRHLKQRQTLLACTVTLMNLAEGDLALEVEDPLSRWLISLAVEGLTHSAPSARACSMAILGGVLERIDAVDKVATPDLLFRVSALAIDPWWEVRVQLARVAIAARDFLLLHEALREPERFGEHACKLVCCLLAPVLSQDESLAPLFVRCALGLSSASRRDVLGVPSEDREGLGVFINAHNAATQTAKEHLAAAHVWDTELLLDVFTRGASSSTRKADYAVSKNMNEGEADILLALLLCSLRNASQQTEPEQTNEQAAIHGADSSVDEEYIRSLWHEVYEALAASILRGIADARDDAARMEPLADLVLLFSKGYAGLNVFAHPLWPDVLRKVYANEQSDKSDGDDKANASNGKNTSRRGRGGKSKRTLAPGTAVLDTKLTEGILQDAAISQQDVRVSLAVLVEDASDLSGDTCPFIEAILATKSHK</sequence>
<dbReference type="GO" id="GO:0005930">
    <property type="term" value="C:axoneme"/>
    <property type="evidence" value="ECO:0007669"/>
    <property type="project" value="TreeGrafter"/>
</dbReference>
<dbReference type="GO" id="GO:0051493">
    <property type="term" value="P:regulation of cytoskeleton organization"/>
    <property type="evidence" value="ECO:0007669"/>
    <property type="project" value="TreeGrafter"/>
</dbReference>
<gene>
    <name evidence="3" type="ORF">FCC1311_105932</name>
</gene>
<dbReference type="InterPro" id="IPR010441">
    <property type="entry name" value="CH_2"/>
</dbReference>
<evidence type="ECO:0000313" key="3">
    <source>
        <dbReference type="EMBL" id="GBG34370.1"/>
    </source>
</evidence>
<keyword evidence="4" id="KW-1185">Reference proteome</keyword>
<dbReference type="AlphaFoldDB" id="A0A2R5GU43"/>
<protein>
    <submittedName>
        <fullName evidence="3">Spermatosis-associated protein 4</fullName>
    </submittedName>
</protein>
<feature type="domain" description="CH-like" evidence="2">
    <location>
        <begin position="17"/>
        <end position="113"/>
    </location>
</feature>
<dbReference type="PANTHER" id="PTHR12509">
    <property type="entry name" value="SPERMATOGENESIS-ASSOCIATED 4-RELATED"/>
    <property type="match status" value="1"/>
</dbReference>
<feature type="region of interest" description="Disordered" evidence="1">
    <location>
        <begin position="204"/>
        <end position="223"/>
    </location>
</feature>
<evidence type="ECO:0000313" key="4">
    <source>
        <dbReference type="Proteomes" id="UP000241890"/>
    </source>
</evidence>
<dbReference type="Pfam" id="PF06294">
    <property type="entry name" value="CH_2"/>
    <property type="match status" value="1"/>
</dbReference>
<evidence type="ECO:0000256" key="1">
    <source>
        <dbReference type="SAM" id="MobiDB-lite"/>
    </source>
</evidence>
<dbReference type="InterPro" id="IPR036872">
    <property type="entry name" value="CH_dom_sf"/>
</dbReference>
<dbReference type="InParanoid" id="A0A2R5GU43"/>
<name>A0A2R5GU43_9STRA</name>
<dbReference type="GO" id="GO:0008017">
    <property type="term" value="F:microtubule binding"/>
    <property type="evidence" value="ECO:0007669"/>
    <property type="project" value="TreeGrafter"/>
</dbReference>
<dbReference type="PANTHER" id="PTHR12509:SF8">
    <property type="entry name" value="SPERMATOGENESIS-ASSOCIATED PROTEIN 4"/>
    <property type="match status" value="1"/>
</dbReference>
<dbReference type="Proteomes" id="UP000241890">
    <property type="component" value="Unassembled WGS sequence"/>
</dbReference>